<proteinExistence type="predicted"/>
<evidence type="ECO:0000313" key="3">
    <source>
        <dbReference type="EMBL" id="KQB86155.1"/>
    </source>
</evidence>
<evidence type="ECO:0000256" key="1">
    <source>
        <dbReference type="SAM" id="SignalP"/>
    </source>
</evidence>
<dbReference type="PROSITE" id="PS51257">
    <property type="entry name" value="PROKAR_LIPOPROTEIN"/>
    <property type="match status" value="1"/>
</dbReference>
<evidence type="ECO:0000259" key="2">
    <source>
        <dbReference type="Pfam" id="PF00188"/>
    </source>
</evidence>
<sequence>MFSLRTATKTLSITALTAALIATPAHAASAASCSDSNISDVVRLTNEYRATNGLSAVECDESMTRDSQKWADHMRKTGEFEHYNGGNFSENIDWRGGKATPNQVVNDWIESPGHRANMLDSDVSIIGVGWSQDPEKGTYAVQRFW</sequence>
<dbReference type="AlphaFoldDB" id="A0A0Q1AHK6"/>
<dbReference type="PATRIC" id="fig|1544413.3.peg.1511"/>
<dbReference type="OrthoDB" id="68195at2"/>
<dbReference type="SUPFAM" id="SSF55797">
    <property type="entry name" value="PR-1-like"/>
    <property type="match status" value="1"/>
</dbReference>
<keyword evidence="4" id="KW-1185">Reference proteome</keyword>
<dbReference type="EMBL" id="LKEV01000004">
    <property type="protein sequence ID" value="KQB86155.1"/>
    <property type="molecule type" value="Genomic_DNA"/>
</dbReference>
<name>A0A0Q1AHK6_9CORY</name>
<dbReference type="RefSeq" id="WP_055178126.1">
    <property type="nucleotide sequence ID" value="NZ_JAUSQY010000001.1"/>
</dbReference>
<dbReference type="Pfam" id="PF00188">
    <property type="entry name" value="CAP"/>
    <property type="match status" value="1"/>
</dbReference>
<comment type="caution">
    <text evidence="3">The sequence shown here is derived from an EMBL/GenBank/DDBJ whole genome shotgun (WGS) entry which is preliminary data.</text>
</comment>
<dbReference type="CDD" id="cd05379">
    <property type="entry name" value="CAP_bacterial"/>
    <property type="match status" value="1"/>
</dbReference>
<accession>A0A0Q1AHK6</accession>
<dbReference type="PANTHER" id="PTHR31157:SF1">
    <property type="entry name" value="SCP DOMAIN-CONTAINING PROTEIN"/>
    <property type="match status" value="1"/>
</dbReference>
<dbReference type="Proteomes" id="UP000050488">
    <property type="component" value="Unassembled WGS sequence"/>
</dbReference>
<dbReference type="PANTHER" id="PTHR31157">
    <property type="entry name" value="SCP DOMAIN-CONTAINING PROTEIN"/>
    <property type="match status" value="1"/>
</dbReference>
<feature type="chain" id="PRO_5006188193" evidence="1">
    <location>
        <begin position="28"/>
        <end position="145"/>
    </location>
</feature>
<feature type="domain" description="SCP" evidence="2">
    <location>
        <begin position="42"/>
        <end position="144"/>
    </location>
</feature>
<keyword evidence="1" id="KW-0732">Signal</keyword>
<feature type="signal peptide" evidence="1">
    <location>
        <begin position="1"/>
        <end position="27"/>
    </location>
</feature>
<dbReference type="InterPro" id="IPR035940">
    <property type="entry name" value="CAP_sf"/>
</dbReference>
<dbReference type="InterPro" id="IPR014044">
    <property type="entry name" value="CAP_dom"/>
</dbReference>
<dbReference type="Gene3D" id="3.40.33.10">
    <property type="entry name" value="CAP"/>
    <property type="match status" value="1"/>
</dbReference>
<gene>
    <name evidence="3" type="ORF">Clow_01509</name>
</gene>
<protein>
    <submittedName>
        <fullName evidence="3">Cysteine-rich secretory protein family protein</fullName>
    </submittedName>
</protein>
<evidence type="ECO:0000313" key="4">
    <source>
        <dbReference type="Proteomes" id="UP000050488"/>
    </source>
</evidence>
<reference evidence="3 4" key="1">
    <citation type="submission" date="2015-10" db="EMBL/GenBank/DDBJ databases">
        <title>Corynebacteirum lowii and Corynebacterium oculi species nova, derived from human clinical disease and and emended description of Corynebacterium mastiditis.</title>
        <authorList>
            <person name="Bernard K."/>
            <person name="Pacheco A.L."/>
            <person name="Mcdougall C."/>
            <person name="Burtx T."/>
            <person name="Weibe D."/>
            <person name="Tyler S."/>
            <person name="Olson A.B."/>
            <person name="Cnockaert M."/>
            <person name="Eguchi H."/>
            <person name="Kuwahara T."/>
            <person name="Nakayama-Imaohji H."/>
            <person name="Boudewijins M."/>
            <person name="Van Hoecke F."/>
            <person name="Bernier A.-M."/>
            <person name="Vandamme P."/>
        </authorList>
    </citation>
    <scope>NUCLEOTIDE SEQUENCE [LARGE SCALE GENOMIC DNA]</scope>
    <source>
        <strain evidence="3 4">NML 130206</strain>
    </source>
</reference>
<organism evidence="3 4">
    <name type="scientific">Corynebacterium lowii</name>
    <dbReference type="NCBI Taxonomy" id="1544413"/>
    <lineage>
        <taxon>Bacteria</taxon>
        <taxon>Bacillati</taxon>
        <taxon>Actinomycetota</taxon>
        <taxon>Actinomycetes</taxon>
        <taxon>Mycobacteriales</taxon>
        <taxon>Corynebacteriaceae</taxon>
        <taxon>Corynebacterium</taxon>
    </lineage>
</organism>